<feature type="coiled-coil region" evidence="1">
    <location>
        <begin position="210"/>
        <end position="292"/>
    </location>
</feature>
<dbReference type="InterPro" id="IPR039911">
    <property type="entry name" value="JIP3/JIP4"/>
</dbReference>
<dbReference type="GO" id="GO:0005078">
    <property type="term" value="F:MAP-kinase scaffold activity"/>
    <property type="evidence" value="ECO:0007669"/>
    <property type="project" value="InterPro"/>
</dbReference>
<dbReference type="Gene3D" id="1.20.5.1000">
    <property type="entry name" value="arf6 gtpase in complex with a specific effector, jip4"/>
    <property type="match status" value="1"/>
</dbReference>
<sequence>EVTQLREDKASLVAELEREKTIRKDAEDRLLSVEDQFEDERKTLNEALLQNETLIKQLELKSKNALDQLARMEKKEADSSYENSKLHGRIDELLRSNLELADSLKNAVSTPARPTPPKPPGNAFDTTSGGVGFDELSATEGDISPCEDELTDEFSATAPVSEFEPSELGGMQKEVDILIQENIELRKINDALNVVKDDLLNERDAIKTDNQILLESVSQLSRKCEGLQQELTTTDQRLHSVRGELDTLKSTLKQQKKEEQDASNKRFTKSEMARLVAERNHYKERLLELQDAIRLTETLRASQRGHPELLTDLPSVSHVTQSVRSVLTPTKISNLLSLPRLDFTSEALNLCEPEAGARVATQMAVAPATSSSAPGGGGIGGQAWIKLFQSAGAAPVFGWVRGFGRSGTSHLPPLADPALDPKVAAFRPQPHPVPKRCRSIGGANSLRIELTTALAVPSPIENDTTEYLWLIGRGPSLQVSPSSGRATKLCGKVYLYDPLQLSEPLGSLDLLDDFLPLCAGYLTAGLQASPIAGDRPNKLVISDCVVCHQGNIPSNNTRIIVASSDGRFVVCGSSPKPKGLSQLQSFDLLPLVTFRLANAGESAASLVSLDHRLCLGVVNSTGSNQLITLKWHLSSEAAVPSDDAMLNVQLGTNAQSLPGASGHPSGPIIMSTIYETFFWLGTVGGGTLHCVDLSSDSFVANLNLPPDSPCLHAVAVGPPASASEARLIWMAVSGSSPVPLDEKSTGPSCGPHSRLLSVCSNRRVFLHCVDLTALLVSRIDMSDVVDPVDLTVCRLFVQGDECIWFATRCGLIGRFFHSYLLNPESTDAPVDRKDSVSLSCHGYKRPVSALIPIGHVGQDSEDTPIPANRRSTPNSLRSLLVVAVGHDYVYLHTTNTSSASFPSLGSSTLRRSYKMVPGAHAIVWSLPES</sequence>
<proteinExistence type="predicted"/>
<dbReference type="InterPro" id="IPR032486">
    <property type="entry name" value="JIP_LZII"/>
</dbReference>
<name>A0A0X3NL42_SCHSO</name>
<dbReference type="Pfam" id="PF16471">
    <property type="entry name" value="JIP_LZII"/>
    <property type="match status" value="1"/>
</dbReference>
<gene>
    <name evidence="3" type="ORF">TR140336</name>
</gene>
<dbReference type="InterPro" id="IPR034744">
    <property type="entry name" value="RH2"/>
</dbReference>
<keyword evidence="1" id="KW-0175">Coiled coil</keyword>
<reference evidence="3" key="1">
    <citation type="submission" date="2016-01" db="EMBL/GenBank/DDBJ databases">
        <title>Reference transcriptome for the parasite Schistocephalus solidus: insights into the molecular evolution of parasitism.</title>
        <authorList>
            <person name="Hebert F.O."/>
            <person name="Grambauer S."/>
            <person name="Barber I."/>
            <person name="Landry C.R."/>
            <person name="Aubin-Horth N."/>
        </authorList>
    </citation>
    <scope>NUCLEOTIDE SEQUENCE</scope>
</reference>
<evidence type="ECO:0000256" key="1">
    <source>
        <dbReference type="SAM" id="Coils"/>
    </source>
</evidence>
<protein>
    <recommendedName>
        <fullName evidence="2">RH2 domain-containing protein</fullName>
    </recommendedName>
</protein>
<dbReference type="GO" id="GO:0005737">
    <property type="term" value="C:cytoplasm"/>
    <property type="evidence" value="ECO:0007669"/>
    <property type="project" value="TreeGrafter"/>
</dbReference>
<dbReference type="GO" id="GO:0008432">
    <property type="term" value="F:JUN kinase binding"/>
    <property type="evidence" value="ECO:0007669"/>
    <property type="project" value="TreeGrafter"/>
</dbReference>
<dbReference type="AlphaFoldDB" id="A0A0X3NL42"/>
<dbReference type="PROSITE" id="PS51777">
    <property type="entry name" value="RH2"/>
    <property type="match status" value="1"/>
</dbReference>
<feature type="non-terminal residue" evidence="3">
    <location>
        <position position="1"/>
    </location>
</feature>
<accession>A0A0X3NL42</accession>
<dbReference type="PANTHER" id="PTHR13886:SF4">
    <property type="entry name" value="JNK-INTERACTING PROTEIN 3"/>
    <property type="match status" value="1"/>
</dbReference>
<dbReference type="EMBL" id="GEEE01022817">
    <property type="protein sequence ID" value="JAP40408.1"/>
    <property type="molecule type" value="Transcribed_RNA"/>
</dbReference>
<evidence type="ECO:0000259" key="2">
    <source>
        <dbReference type="PROSITE" id="PS51777"/>
    </source>
</evidence>
<organism evidence="3">
    <name type="scientific">Schistocephalus solidus</name>
    <name type="common">Tapeworm</name>
    <dbReference type="NCBI Taxonomy" id="70667"/>
    <lineage>
        <taxon>Eukaryota</taxon>
        <taxon>Metazoa</taxon>
        <taxon>Spiralia</taxon>
        <taxon>Lophotrochozoa</taxon>
        <taxon>Platyhelminthes</taxon>
        <taxon>Cestoda</taxon>
        <taxon>Eucestoda</taxon>
        <taxon>Diphyllobothriidea</taxon>
        <taxon>Diphyllobothriidae</taxon>
        <taxon>Schistocephalus</taxon>
    </lineage>
</organism>
<dbReference type="PANTHER" id="PTHR13886">
    <property type="entry name" value="JNK/SAPK-ASSOCIATED PROTEIN"/>
    <property type="match status" value="1"/>
</dbReference>
<feature type="coiled-coil region" evidence="1">
    <location>
        <begin position="9"/>
        <end position="75"/>
    </location>
</feature>
<dbReference type="GO" id="GO:0030159">
    <property type="term" value="F:signaling receptor complex adaptor activity"/>
    <property type="evidence" value="ECO:0007669"/>
    <property type="project" value="TreeGrafter"/>
</dbReference>
<evidence type="ECO:0000313" key="3">
    <source>
        <dbReference type="EMBL" id="JAP40408.1"/>
    </source>
</evidence>
<dbReference type="GO" id="GO:0019894">
    <property type="term" value="F:kinesin binding"/>
    <property type="evidence" value="ECO:0007669"/>
    <property type="project" value="TreeGrafter"/>
</dbReference>
<feature type="domain" description="RH2" evidence="2">
    <location>
        <begin position="264"/>
        <end position="335"/>
    </location>
</feature>
<dbReference type="GO" id="GO:0016192">
    <property type="term" value="P:vesicle-mediated transport"/>
    <property type="evidence" value="ECO:0007669"/>
    <property type="project" value="TreeGrafter"/>
</dbReference>